<evidence type="ECO:0000313" key="7">
    <source>
        <dbReference type="Proteomes" id="UP000467637"/>
    </source>
</evidence>
<dbReference type="Gene3D" id="3.10.105.10">
    <property type="entry name" value="Dipeptide-binding Protein, Domain 3"/>
    <property type="match status" value="1"/>
</dbReference>
<protein>
    <submittedName>
        <fullName evidence="6">Oligopeptide ABC transporter substrate-binding protein</fullName>
    </submittedName>
</protein>
<name>A0ABW9U5U3_9BACL</name>
<evidence type="ECO:0000256" key="3">
    <source>
        <dbReference type="ARBA" id="ARBA00022729"/>
    </source>
</evidence>
<dbReference type="InterPro" id="IPR023765">
    <property type="entry name" value="SBP_5_CS"/>
</dbReference>
<proteinExistence type="inferred from homology"/>
<comment type="similarity">
    <text evidence="2">Belongs to the bacterial solute-binding protein 5 family.</text>
</comment>
<feature type="chain" id="PRO_5047543574" evidence="4">
    <location>
        <begin position="23"/>
        <end position="519"/>
    </location>
</feature>
<dbReference type="PANTHER" id="PTHR30290:SF38">
    <property type="entry name" value="D,D-DIPEPTIDE-BINDING PERIPLASMIC PROTEIN DDPA-RELATED"/>
    <property type="match status" value="1"/>
</dbReference>
<feature type="domain" description="Solute-binding protein family 5" evidence="5">
    <location>
        <begin position="89"/>
        <end position="434"/>
    </location>
</feature>
<keyword evidence="7" id="KW-1185">Reference proteome</keyword>
<accession>A0ABW9U5U3</accession>
<comment type="caution">
    <text evidence="6">The sequence shown here is derived from an EMBL/GenBank/DDBJ whole genome shotgun (WGS) entry which is preliminary data.</text>
</comment>
<dbReference type="InterPro" id="IPR030678">
    <property type="entry name" value="Peptide/Ni-bd"/>
</dbReference>
<organism evidence="6 7">
    <name type="scientific">Paenibacillus anseongense</name>
    <dbReference type="NCBI Taxonomy" id="2682845"/>
    <lineage>
        <taxon>Bacteria</taxon>
        <taxon>Bacillati</taxon>
        <taxon>Bacillota</taxon>
        <taxon>Bacilli</taxon>
        <taxon>Bacillales</taxon>
        <taxon>Paenibacillaceae</taxon>
        <taxon>Paenibacillus</taxon>
    </lineage>
</organism>
<dbReference type="Gene3D" id="3.40.190.10">
    <property type="entry name" value="Periplasmic binding protein-like II"/>
    <property type="match status" value="1"/>
</dbReference>
<dbReference type="PIRSF" id="PIRSF002741">
    <property type="entry name" value="MppA"/>
    <property type="match status" value="1"/>
</dbReference>
<dbReference type="PROSITE" id="PS01040">
    <property type="entry name" value="SBP_BACTERIAL_5"/>
    <property type="match status" value="1"/>
</dbReference>
<reference evidence="6 7" key="1">
    <citation type="submission" date="2019-12" db="EMBL/GenBank/DDBJ databases">
        <authorList>
            <person name="Huq M.A."/>
        </authorList>
    </citation>
    <scope>NUCLEOTIDE SEQUENCE [LARGE SCALE GENOMIC DNA]</scope>
    <source>
        <strain evidence="6 7">MAH-34</strain>
    </source>
</reference>
<dbReference type="PANTHER" id="PTHR30290">
    <property type="entry name" value="PERIPLASMIC BINDING COMPONENT OF ABC TRANSPORTER"/>
    <property type="match status" value="1"/>
</dbReference>
<feature type="signal peptide" evidence="4">
    <location>
        <begin position="1"/>
        <end position="22"/>
    </location>
</feature>
<gene>
    <name evidence="6" type="ORF">GON05_12445</name>
</gene>
<dbReference type="Gene3D" id="3.90.76.10">
    <property type="entry name" value="Dipeptide-binding Protein, Domain 1"/>
    <property type="match status" value="1"/>
</dbReference>
<keyword evidence="3 4" id="KW-0732">Signal</keyword>
<dbReference type="InterPro" id="IPR000914">
    <property type="entry name" value="SBP_5_dom"/>
</dbReference>
<dbReference type="Proteomes" id="UP000467637">
    <property type="component" value="Unassembled WGS sequence"/>
</dbReference>
<dbReference type="RefSeq" id="WP_157319459.1">
    <property type="nucleotide sequence ID" value="NZ_WSEM01000012.1"/>
</dbReference>
<evidence type="ECO:0000313" key="6">
    <source>
        <dbReference type="EMBL" id="MVQ35457.1"/>
    </source>
</evidence>
<dbReference type="PROSITE" id="PS51257">
    <property type="entry name" value="PROKAR_LIPOPROTEIN"/>
    <property type="match status" value="1"/>
</dbReference>
<dbReference type="CDD" id="cd08515">
    <property type="entry name" value="PBP2_NikA_DppA_OppA_like_10"/>
    <property type="match status" value="1"/>
</dbReference>
<evidence type="ECO:0000256" key="1">
    <source>
        <dbReference type="ARBA" id="ARBA00004193"/>
    </source>
</evidence>
<evidence type="ECO:0000256" key="4">
    <source>
        <dbReference type="SAM" id="SignalP"/>
    </source>
</evidence>
<dbReference type="EMBL" id="WSEM01000012">
    <property type="protein sequence ID" value="MVQ35457.1"/>
    <property type="molecule type" value="Genomic_DNA"/>
</dbReference>
<evidence type="ECO:0000256" key="2">
    <source>
        <dbReference type="ARBA" id="ARBA00005695"/>
    </source>
</evidence>
<evidence type="ECO:0000259" key="5">
    <source>
        <dbReference type="Pfam" id="PF00496"/>
    </source>
</evidence>
<comment type="subcellular location">
    <subcellularLocation>
        <location evidence="1">Cell membrane</location>
        <topology evidence="1">Lipid-anchor</topology>
    </subcellularLocation>
</comment>
<dbReference type="InterPro" id="IPR039424">
    <property type="entry name" value="SBP_5"/>
</dbReference>
<dbReference type="SUPFAM" id="SSF53850">
    <property type="entry name" value="Periplasmic binding protein-like II"/>
    <property type="match status" value="1"/>
</dbReference>
<dbReference type="Pfam" id="PF00496">
    <property type="entry name" value="SBP_bac_5"/>
    <property type="match status" value="1"/>
</dbReference>
<sequence length="519" mass="58433">MKKTAILLIVSMLLVIVLSACSNTPSTNEASGSGSEATGSKELDVLKIGVTELPQLLDPQRTSGNTSIRILYDIFETILLSDPKDKWSLKPMLATEWKRVDDYTLDVTLRKGVKFHNGDELKSKDVVFSFNRLHQNLPGMADATNMLSVVKEVQVIDDYKFRIITNVVDPLLEQRIASSWGSWIVPADYLTKVGDEAFAAKPVGTGPYKVVSYSPEKVVLERFDDYWGAKPAAKRIEYIVYNETSTRITALITGEVDLITQVPLDQVSVIESNNNLSVKGLNISNMHVLTFNTTSGPLADKKVRQALNLSIDRQMLVDKLWQGKAVIPKGHQYSEFGDYYLSDYPTPEYNVEKAKKLLAESSYKGELIEYELKSNYYTFGNEAAEAIVDMWKKIGINAKVKFSDKVERKSVANWSNTMRFPDPSGGLSLLWGPGTDAEKIYWKDMTPDFLKNAKELASILDPAKRKELAKKQMQIFDDEVPGTVIYYPYEGWGIRKGLEWTPYSSQAMDFRAENFKVLN</sequence>